<name>A0A2S8F8D2_9BACT</name>
<proteinExistence type="predicted"/>
<accession>A0A2S8F8D2</accession>
<comment type="caution">
    <text evidence="1">The sequence shown here is derived from an EMBL/GenBank/DDBJ whole genome shotgun (WGS) entry which is preliminary data.</text>
</comment>
<gene>
    <name evidence="1" type="ORF">C5Y96_16115</name>
</gene>
<dbReference type="EMBL" id="PUIA01000050">
    <property type="protein sequence ID" value="PQO28411.1"/>
    <property type="molecule type" value="Genomic_DNA"/>
</dbReference>
<evidence type="ECO:0000313" key="1">
    <source>
        <dbReference type="EMBL" id="PQO28411.1"/>
    </source>
</evidence>
<organism evidence="1 2">
    <name type="scientific">Blastopirellula marina</name>
    <dbReference type="NCBI Taxonomy" id="124"/>
    <lineage>
        <taxon>Bacteria</taxon>
        <taxon>Pseudomonadati</taxon>
        <taxon>Planctomycetota</taxon>
        <taxon>Planctomycetia</taxon>
        <taxon>Pirellulales</taxon>
        <taxon>Pirellulaceae</taxon>
        <taxon>Blastopirellula</taxon>
    </lineage>
</organism>
<reference evidence="1 2" key="1">
    <citation type="submission" date="2018-02" db="EMBL/GenBank/DDBJ databases">
        <title>Comparative genomes isolates from brazilian mangrove.</title>
        <authorList>
            <person name="Araujo J.E."/>
            <person name="Taketani R.G."/>
            <person name="Silva M.C.P."/>
            <person name="Loureco M.V."/>
            <person name="Andreote F.D."/>
        </authorList>
    </citation>
    <scope>NUCLEOTIDE SEQUENCE [LARGE SCALE GENOMIC DNA]</scope>
    <source>
        <strain evidence="1 2">HEX-2 MGV</strain>
    </source>
</reference>
<protein>
    <submittedName>
        <fullName evidence="1">Uncharacterized protein</fullName>
    </submittedName>
</protein>
<evidence type="ECO:0000313" key="2">
    <source>
        <dbReference type="Proteomes" id="UP000240009"/>
    </source>
</evidence>
<dbReference type="AlphaFoldDB" id="A0A2S8F8D2"/>
<sequence length="104" mass="11878">MGRLVLTNSGSGDLRFTYTPDWQLFEEVIASRERSPSRYEYIWGIRGQDDLICREKYDAESNLLERLYSRSDANGNIGGLIPEAEDYLDQPQILVPPLMKIPPG</sequence>
<dbReference type="Proteomes" id="UP000240009">
    <property type="component" value="Unassembled WGS sequence"/>
</dbReference>